<dbReference type="InterPro" id="IPR013556">
    <property type="entry name" value="Flag_M-ring_C"/>
</dbReference>
<keyword evidence="7 10" id="KW-0472">Membrane</keyword>
<name>A0ABN9JS79_9RALS</name>
<evidence type="ECO:0000256" key="8">
    <source>
        <dbReference type="ARBA" id="ARBA00023143"/>
    </source>
</evidence>
<reference evidence="13 14" key="1">
    <citation type="submission" date="2023-07" db="EMBL/GenBank/DDBJ databases">
        <authorList>
            <person name="Peeters C."/>
        </authorList>
    </citation>
    <scope>NUCLEOTIDE SEQUENCE [LARGE SCALE GENOMIC DNA]</scope>
    <source>
        <strain evidence="13 14">LMG 18101</strain>
    </source>
</reference>
<feature type="transmembrane region" description="Helical" evidence="10">
    <location>
        <begin position="363"/>
        <end position="384"/>
    </location>
</feature>
<feature type="domain" description="Flagellar M-ring N-terminal" evidence="11">
    <location>
        <begin position="2"/>
        <end position="156"/>
    </location>
</feature>
<dbReference type="Gene3D" id="3.30.300.30">
    <property type="match status" value="1"/>
</dbReference>
<feature type="region of interest" description="Disordered" evidence="9">
    <location>
        <begin position="237"/>
        <end position="261"/>
    </location>
</feature>
<dbReference type="PRINTS" id="PR01009">
    <property type="entry name" value="FLGMRINGFLIF"/>
</dbReference>
<evidence type="ECO:0000256" key="4">
    <source>
        <dbReference type="ARBA" id="ARBA00022475"/>
    </source>
</evidence>
<sequence length="429" mass="45214">MMAELDRMKVPYRLADEGATILIEGDVVHKTRLKLMGKELPLHGGVGFELFNAGDFGMTEFAQKVNYQRALQGELTRTILSISDVKSARIHIALAEDGLFKRADNKPKASVTIALKDGHTLTPEQTAGIQRLVAASVPGLVSHDVTIVNEQGIALTRSAQAGAGGDGSARLDLKRDTENALAKKATEVLEKTFGAGQAIASVDVTLNMDAVRITTEDVVGTPGRGNQALTGVVVRERESSHDGGLPLGARDAASGSTQREVDYQVGKRVEQVVGQPGSVKRMQVLAVIKPQLSSEQIEHAKALVATATGIVPERGDVVLVQTMGTYGGNVVTPTGQMPATPSADVAPLSVATGPRLSSPRAIVSGYGVPMLLMAALCLVVGWWFGRGRKKTEPETPGMSDAERAAMLAQMQSWLRAPSKADSVGDGGRA</sequence>
<evidence type="ECO:0000313" key="14">
    <source>
        <dbReference type="Proteomes" id="UP001189757"/>
    </source>
</evidence>
<dbReference type="NCBIfam" id="TIGR00206">
    <property type="entry name" value="fliF"/>
    <property type="match status" value="1"/>
</dbReference>
<evidence type="ECO:0000313" key="13">
    <source>
        <dbReference type="EMBL" id="CAJ0822597.1"/>
    </source>
</evidence>
<evidence type="ECO:0000256" key="9">
    <source>
        <dbReference type="SAM" id="MobiDB-lite"/>
    </source>
</evidence>
<keyword evidence="5 10" id="KW-0812">Transmembrane</keyword>
<gene>
    <name evidence="13" type="ORF">LMG18101_05087</name>
</gene>
<evidence type="ECO:0000256" key="2">
    <source>
        <dbReference type="ARBA" id="ARBA00004651"/>
    </source>
</evidence>
<comment type="similarity">
    <text evidence="3">Belongs to the FliF family.</text>
</comment>
<comment type="caution">
    <text evidence="13">The sequence shown here is derived from an EMBL/GenBank/DDBJ whole genome shotgun (WGS) entry which is preliminary data.</text>
</comment>
<proteinExistence type="inferred from homology"/>
<accession>A0ABN9JS79</accession>
<evidence type="ECO:0000256" key="1">
    <source>
        <dbReference type="ARBA" id="ARBA00004117"/>
    </source>
</evidence>
<dbReference type="InterPro" id="IPR045851">
    <property type="entry name" value="AMP-bd_C_sf"/>
</dbReference>
<evidence type="ECO:0008006" key="15">
    <source>
        <dbReference type="Google" id="ProtNLM"/>
    </source>
</evidence>
<protein>
    <recommendedName>
        <fullName evidence="15">Flagellar M-ring protein FliF</fullName>
    </recommendedName>
</protein>
<dbReference type="PANTHER" id="PTHR30046">
    <property type="entry name" value="FLAGELLAR M-RING PROTEIN"/>
    <property type="match status" value="1"/>
</dbReference>
<dbReference type="PANTHER" id="PTHR30046:SF0">
    <property type="entry name" value="FLAGELLAR M-RING PROTEIN"/>
    <property type="match status" value="1"/>
</dbReference>
<dbReference type="InterPro" id="IPR006182">
    <property type="entry name" value="FliF_N_dom"/>
</dbReference>
<keyword evidence="8" id="KW-0975">Bacterial flagellum</keyword>
<organism evidence="13 14">
    <name type="scientific">Ralstonia flaminis</name>
    <dbReference type="NCBI Taxonomy" id="3058597"/>
    <lineage>
        <taxon>Bacteria</taxon>
        <taxon>Pseudomonadati</taxon>
        <taxon>Pseudomonadota</taxon>
        <taxon>Betaproteobacteria</taxon>
        <taxon>Burkholderiales</taxon>
        <taxon>Burkholderiaceae</taxon>
        <taxon>Ralstonia</taxon>
    </lineage>
</organism>
<comment type="subcellular location">
    <subcellularLocation>
        <location evidence="1">Bacterial flagellum basal body</location>
    </subcellularLocation>
    <subcellularLocation>
        <location evidence="2">Cell membrane</location>
        <topology evidence="2">Multi-pass membrane protein</topology>
    </subcellularLocation>
</comment>
<dbReference type="Proteomes" id="UP001189757">
    <property type="component" value="Unassembled WGS sequence"/>
</dbReference>
<evidence type="ECO:0000259" key="11">
    <source>
        <dbReference type="Pfam" id="PF01514"/>
    </source>
</evidence>
<dbReference type="EMBL" id="CATZLL010000024">
    <property type="protein sequence ID" value="CAJ0822597.1"/>
    <property type="molecule type" value="Genomic_DNA"/>
</dbReference>
<evidence type="ECO:0000259" key="12">
    <source>
        <dbReference type="Pfam" id="PF08345"/>
    </source>
</evidence>
<dbReference type="Pfam" id="PF08345">
    <property type="entry name" value="YscJ_FliF_C"/>
    <property type="match status" value="1"/>
</dbReference>
<evidence type="ECO:0000256" key="5">
    <source>
        <dbReference type="ARBA" id="ARBA00022692"/>
    </source>
</evidence>
<evidence type="ECO:0000256" key="3">
    <source>
        <dbReference type="ARBA" id="ARBA00007971"/>
    </source>
</evidence>
<evidence type="ECO:0000256" key="6">
    <source>
        <dbReference type="ARBA" id="ARBA00022989"/>
    </source>
</evidence>
<evidence type="ECO:0000256" key="10">
    <source>
        <dbReference type="SAM" id="Phobius"/>
    </source>
</evidence>
<dbReference type="InterPro" id="IPR043427">
    <property type="entry name" value="YscJ/FliF"/>
</dbReference>
<keyword evidence="4" id="KW-1003">Cell membrane</keyword>
<evidence type="ECO:0000256" key="7">
    <source>
        <dbReference type="ARBA" id="ARBA00023136"/>
    </source>
</evidence>
<dbReference type="InterPro" id="IPR000067">
    <property type="entry name" value="FlgMring_FliF"/>
</dbReference>
<feature type="domain" description="Flagellar M-ring C-terminal" evidence="12">
    <location>
        <begin position="189"/>
        <end position="323"/>
    </location>
</feature>
<dbReference type="Pfam" id="PF01514">
    <property type="entry name" value="YscJ_FliF"/>
    <property type="match status" value="1"/>
</dbReference>
<keyword evidence="14" id="KW-1185">Reference proteome</keyword>
<keyword evidence="6 10" id="KW-1133">Transmembrane helix</keyword>